<dbReference type="Proteomes" id="UP000245206">
    <property type="component" value="Unassembled WGS sequence"/>
</dbReference>
<dbReference type="EMBL" id="BFAZ01000002">
    <property type="protein sequence ID" value="GBF41143.1"/>
    <property type="molecule type" value="Genomic_DNA"/>
</dbReference>
<keyword evidence="3 6" id="KW-0812">Transmembrane</keyword>
<dbReference type="PANTHER" id="PTHR39087:SF2">
    <property type="entry name" value="UPF0104 MEMBRANE PROTEIN MJ1595"/>
    <property type="match status" value="1"/>
</dbReference>
<feature type="transmembrane region" description="Helical" evidence="6">
    <location>
        <begin position="34"/>
        <end position="55"/>
    </location>
</feature>
<keyword evidence="2" id="KW-1003">Cell membrane</keyword>
<protein>
    <submittedName>
        <fullName evidence="7">Uncharacterized protein</fullName>
    </submittedName>
</protein>
<evidence type="ECO:0000256" key="5">
    <source>
        <dbReference type="ARBA" id="ARBA00023136"/>
    </source>
</evidence>
<feature type="transmembrane region" description="Helical" evidence="6">
    <location>
        <begin position="6"/>
        <end position="22"/>
    </location>
</feature>
<evidence type="ECO:0000256" key="6">
    <source>
        <dbReference type="SAM" id="Phobius"/>
    </source>
</evidence>
<dbReference type="InterPro" id="IPR022791">
    <property type="entry name" value="L-PG_synthase/AglD"/>
</dbReference>
<feature type="transmembrane region" description="Helical" evidence="6">
    <location>
        <begin position="75"/>
        <end position="96"/>
    </location>
</feature>
<dbReference type="PANTHER" id="PTHR39087">
    <property type="entry name" value="UPF0104 MEMBRANE PROTEIN MJ1595"/>
    <property type="match status" value="1"/>
</dbReference>
<comment type="caution">
    <text evidence="7">The sequence shown here is derived from an EMBL/GenBank/DDBJ whole genome shotgun (WGS) entry which is preliminary data.</text>
</comment>
<feature type="transmembrane region" description="Helical" evidence="6">
    <location>
        <begin position="142"/>
        <end position="166"/>
    </location>
</feature>
<feature type="transmembrane region" description="Helical" evidence="6">
    <location>
        <begin position="282"/>
        <end position="308"/>
    </location>
</feature>
<organism evidence="7 8">
    <name type="scientific">Leptospira ellinghausenii</name>
    <dbReference type="NCBI Taxonomy" id="1917822"/>
    <lineage>
        <taxon>Bacteria</taxon>
        <taxon>Pseudomonadati</taxon>
        <taxon>Spirochaetota</taxon>
        <taxon>Spirochaetia</taxon>
        <taxon>Leptospirales</taxon>
        <taxon>Leptospiraceae</taxon>
        <taxon>Leptospira</taxon>
    </lineage>
</organism>
<dbReference type="OrthoDB" id="340957at2"/>
<feature type="transmembrane region" description="Helical" evidence="6">
    <location>
        <begin position="242"/>
        <end position="275"/>
    </location>
</feature>
<proteinExistence type="predicted"/>
<dbReference type="AlphaFoldDB" id="A0A2P2D925"/>
<evidence type="ECO:0000256" key="2">
    <source>
        <dbReference type="ARBA" id="ARBA00022475"/>
    </source>
</evidence>
<gene>
    <name evidence="7" type="ORF">LPTSP2_04140</name>
</gene>
<reference evidence="8" key="1">
    <citation type="journal article" date="2019" name="Microbiol. Immunol.">
        <title>Molecular and phenotypic characterization of Leptospira johnsonii sp. nov., Leptospira ellinghausenii sp. nov. and Leptospira ryugenii sp. nov. isolated from soil and water in Japan.</title>
        <authorList>
            <person name="Masuzawa T."/>
            <person name="Saito M."/>
            <person name="Nakao R."/>
            <person name="Nikaido Y."/>
            <person name="Matsumoto M."/>
            <person name="Ogawa M."/>
            <person name="Yokoyama M."/>
            <person name="Hidaka Y."/>
            <person name="Tomita J."/>
            <person name="Sakakibara K."/>
            <person name="Suzuki K."/>
            <person name="Yasuda S."/>
            <person name="Sato H."/>
            <person name="Yamaguchi M."/>
            <person name="Yoshida S.I."/>
            <person name="Koizumi N."/>
            <person name="Kawamura Y."/>
        </authorList>
    </citation>
    <scope>NUCLEOTIDE SEQUENCE [LARGE SCALE GENOMIC DNA]</scope>
    <source>
        <strain evidence="8">E18</strain>
    </source>
</reference>
<name>A0A2P2D925_9LEPT</name>
<accession>A0A2P2D925</accession>
<sequence length="319" mass="35909">MRKLIFGIIVSGIAIYFLQKNFDISEFKRLEGKVNWWIFPLLILSNLWAFIPFSIRWFHLLEEKITFTQSFTTAIIGVGLNMVLPARGGDLVRLLMNKRDSDLPLTHLLSRIFLEKVMDLGAVVVIGAGALFYMGLGQSKNLSLLLISVLVILAMLVGLILVKYFLINLQKLLCKCFSLIGKQSFYETKLDHHLVEFSEFLQGDKLIKPLAYSLPTWIFGYAISYYLAGMLIGMPIRFPEALLFMFLGGMGVAIPSAPSGIGVFHAAIISGFIILGRDPGEGLVYATVVHLTQFLITTILACFAYLHWRFLHKKIILNQ</sequence>
<dbReference type="Pfam" id="PF03706">
    <property type="entry name" value="LPG_synthase_TM"/>
    <property type="match status" value="1"/>
</dbReference>
<evidence type="ECO:0000256" key="4">
    <source>
        <dbReference type="ARBA" id="ARBA00022989"/>
    </source>
</evidence>
<keyword evidence="5 6" id="KW-0472">Membrane</keyword>
<feature type="transmembrane region" description="Helical" evidence="6">
    <location>
        <begin position="117"/>
        <end position="136"/>
    </location>
</feature>
<evidence type="ECO:0000256" key="3">
    <source>
        <dbReference type="ARBA" id="ARBA00022692"/>
    </source>
</evidence>
<dbReference type="RefSeq" id="WP_108958358.1">
    <property type="nucleotide sequence ID" value="NZ_BFAZ01000002.1"/>
</dbReference>
<comment type="subcellular location">
    <subcellularLocation>
        <location evidence="1">Cell membrane</location>
        <topology evidence="1">Multi-pass membrane protein</topology>
    </subcellularLocation>
</comment>
<keyword evidence="8" id="KW-1185">Reference proteome</keyword>
<keyword evidence="4 6" id="KW-1133">Transmembrane helix</keyword>
<evidence type="ECO:0000313" key="8">
    <source>
        <dbReference type="Proteomes" id="UP000245206"/>
    </source>
</evidence>
<dbReference type="GO" id="GO:0005886">
    <property type="term" value="C:plasma membrane"/>
    <property type="evidence" value="ECO:0007669"/>
    <property type="project" value="UniProtKB-SubCell"/>
</dbReference>
<evidence type="ECO:0000313" key="7">
    <source>
        <dbReference type="EMBL" id="GBF41143.1"/>
    </source>
</evidence>
<feature type="transmembrane region" description="Helical" evidence="6">
    <location>
        <begin position="214"/>
        <end position="236"/>
    </location>
</feature>
<evidence type="ECO:0000256" key="1">
    <source>
        <dbReference type="ARBA" id="ARBA00004651"/>
    </source>
</evidence>